<dbReference type="InterPro" id="IPR036388">
    <property type="entry name" value="WH-like_DNA-bd_sf"/>
</dbReference>
<dbReference type="STRING" id="1776384.GCA_900086585_02978"/>
<reference evidence="2 3" key="1">
    <citation type="submission" date="2018-08" db="EMBL/GenBank/DDBJ databases">
        <title>A genome reference for cultivated species of the human gut microbiota.</title>
        <authorList>
            <person name="Zou Y."/>
            <person name="Xue W."/>
            <person name="Luo G."/>
        </authorList>
    </citation>
    <scope>NUCLEOTIDE SEQUENCE [LARGE SCALE GENOMIC DNA]</scope>
    <source>
        <strain evidence="2 3">AM07-24</strain>
    </source>
</reference>
<sequence>MNPQMKKGLLEVCILSVLQRGDSYGYKIIKDLSDYIKLSESTLYPILRRLEASGYLMVYTVEHNSRLRKMYKITDMGIKQIKEFLVGWEEIEAIYQYIKEGIRDE</sequence>
<organism evidence="2 3">
    <name type="scientific">Emergencia timonensis</name>
    <dbReference type="NCBI Taxonomy" id="1776384"/>
    <lineage>
        <taxon>Bacteria</taxon>
        <taxon>Bacillati</taxon>
        <taxon>Bacillota</taxon>
        <taxon>Clostridia</taxon>
        <taxon>Peptostreptococcales</taxon>
        <taxon>Anaerovoracaceae</taxon>
        <taxon>Emergencia</taxon>
    </lineage>
</organism>
<dbReference type="PANTHER" id="PTHR43252">
    <property type="entry name" value="TRANSCRIPTIONAL REGULATOR YQJI"/>
    <property type="match status" value="1"/>
</dbReference>
<dbReference type="Gene3D" id="1.10.10.10">
    <property type="entry name" value="Winged helix-like DNA-binding domain superfamily/Winged helix DNA-binding domain"/>
    <property type="match status" value="1"/>
</dbReference>
<dbReference type="PANTHER" id="PTHR43252:SF7">
    <property type="entry name" value="TRANSCRIPTIONAL REGULATOR YQJI"/>
    <property type="match status" value="1"/>
</dbReference>
<gene>
    <name evidence="2" type="ORF">DW099_03445</name>
</gene>
<proteinExistence type="predicted"/>
<feature type="domain" description="Transcription regulator PadR N-terminal" evidence="1">
    <location>
        <begin position="14"/>
        <end position="82"/>
    </location>
</feature>
<comment type="caution">
    <text evidence="2">The sequence shown here is derived from an EMBL/GenBank/DDBJ whole genome shotgun (WGS) entry which is preliminary data.</text>
</comment>
<evidence type="ECO:0000313" key="3">
    <source>
        <dbReference type="Proteomes" id="UP000284841"/>
    </source>
</evidence>
<evidence type="ECO:0000259" key="1">
    <source>
        <dbReference type="Pfam" id="PF03551"/>
    </source>
</evidence>
<accession>A0A415E926</accession>
<protein>
    <submittedName>
        <fullName evidence="2">PadR family transcriptional regulator</fullName>
    </submittedName>
</protein>
<dbReference type="OrthoDB" id="9808017at2"/>
<dbReference type="EMBL" id="QRMS01000001">
    <property type="protein sequence ID" value="RHJ90105.1"/>
    <property type="molecule type" value="Genomic_DNA"/>
</dbReference>
<dbReference type="AlphaFoldDB" id="A0A415E926"/>
<dbReference type="SUPFAM" id="SSF46785">
    <property type="entry name" value="Winged helix' DNA-binding domain"/>
    <property type="match status" value="1"/>
</dbReference>
<dbReference type="Proteomes" id="UP000284841">
    <property type="component" value="Unassembled WGS sequence"/>
</dbReference>
<dbReference type="InterPro" id="IPR036390">
    <property type="entry name" value="WH_DNA-bd_sf"/>
</dbReference>
<keyword evidence="3" id="KW-1185">Reference proteome</keyword>
<name>A0A415E926_9FIRM</name>
<dbReference type="Pfam" id="PF03551">
    <property type="entry name" value="PadR"/>
    <property type="match status" value="1"/>
</dbReference>
<evidence type="ECO:0000313" key="2">
    <source>
        <dbReference type="EMBL" id="RHJ90105.1"/>
    </source>
</evidence>
<dbReference type="InterPro" id="IPR005149">
    <property type="entry name" value="Tscrpt_reg_PadR_N"/>
</dbReference>